<dbReference type="Pfam" id="PF02615">
    <property type="entry name" value="Ldh_2"/>
    <property type="match status" value="1"/>
</dbReference>
<evidence type="ECO:0000313" key="4">
    <source>
        <dbReference type="Proteomes" id="UP000288293"/>
    </source>
</evidence>
<dbReference type="GO" id="GO:0016491">
    <property type="term" value="F:oxidoreductase activity"/>
    <property type="evidence" value="ECO:0007669"/>
    <property type="project" value="UniProtKB-KW"/>
</dbReference>
<dbReference type="AlphaFoldDB" id="A0A432W505"/>
<dbReference type="Gene3D" id="3.30.1370.60">
    <property type="entry name" value="Hypothetical oxidoreductase yiak, domain 2"/>
    <property type="match status" value="1"/>
</dbReference>
<comment type="caution">
    <text evidence="3">The sequence shown here is derived from an EMBL/GenBank/DDBJ whole genome shotgun (WGS) entry which is preliminary data.</text>
</comment>
<reference evidence="3 4" key="1">
    <citation type="journal article" date="2011" name="Front. Microbiol.">
        <title>Genomic signatures of strain selection and enhancement in Bacillus atrophaeus var. globigii, a historical biowarfare simulant.</title>
        <authorList>
            <person name="Gibbons H.S."/>
            <person name="Broomall S.M."/>
            <person name="McNew L.A."/>
            <person name="Daligault H."/>
            <person name="Chapman C."/>
            <person name="Bruce D."/>
            <person name="Karavis M."/>
            <person name="Krepps M."/>
            <person name="McGregor P.A."/>
            <person name="Hong C."/>
            <person name="Park K.H."/>
            <person name="Akmal A."/>
            <person name="Feldman A."/>
            <person name="Lin J.S."/>
            <person name="Chang W.E."/>
            <person name="Higgs B.W."/>
            <person name="Demirev P."/>
            <person name="Lindquist J."/>
            <person name="Liem A."/>
            <person name="Fochler E."/>
            <person name="Read T.D."/>
            <person name="Tapia R."/>
            <person name="Johnson S."/>
            <person name="Bishop-Lilly K.A."/>
            <person name="Detter C."/>
            <person name="Han C."/>
            <person name="Sozhamannan S."/>
            <person name="Rosenzweig C.N."/>
            <person name="Skowronski E.W."/>
        </authorList>
    </citation>
    <scope>NUCLEOTIDE SEQUENCE [LARGE SCALE GENOMIC DNA]</scope>
    <source>
        <strain evidence="3 4">MLST1</strain>
    </source>
</reference>
<accession>A0A432W505</accession>
<dbReference type="InterPro" id="IPR043143">
    <property type="entry name" value="Mal/L-sulf/L-lact_DH-like_NADP"/>
</dbReference>
<dbReference type="PANTHER" id="PTHR11091">
    <property type="entry name" value="OXIDOREDUCTASE-RELATED"/>
    <property type="match status" value="1"/>
</dbReference>
<proteinExistence type="inferred from homology"/>
<evidence type="ECO:0000313" key="3">
    <source>
        <dbReference type="EMBL" id="RUO24549.1"/>
    </source>
</evidence>
<dbReference type="InterPro" id="IPR003767">
    <property type="entry name" value="Malate/L-lactate_DH-like"/>
</dbReference>
<dbReference type="PANTHER" id="PTHR11091:SF0">
    <property type="entry name" value="MALATE DEHYDROGENASE"/>
    <property type="match status" value="1"/>
</dbReference>
<dbReference type="InterPro" id="IPR036111">
    <property type="entry name" value="Mal/L-sulfo/L-lacto_DH-like_sf"/>
</dbReference>
<keyword evidence="4" id="KW-1185">Reference proteome</keyword>
<dbReference type="RefSeq" id="WP_126804198.1">
    <property type="nucleotide sequence ID" value="NZ_PIPL01000002.1"/>
</dbReference>
<organism evidence="3 4">
    <name type="scientific">Aliidiomarina minuta</name>
    <dbReference type="NCBI Taxonomy" id="880057"/>
    <lineage>
        <taxon>Bacteria</taxon>
        <taxon>Pseudomonadati</taxon>
        <taxon>Pseudomonadota</taxon>
        <taxon>Gammaproteobacteria</taxon>
        <taxon>Alteromonadales</taxon>
        <taxon>Idiomarinaceae</taxon>
        <taxon>Aliidiomarina</taxon>
    </lineage>
</organism>
<sequence length="350" mass="38211">MKRFSYPSLLQFAYTCLEHAGADSDVAQACATYLLEGDLLGFDTHGIKRLYYNLAQLRDKHSRGHGEPEIIRDRAAVATWDAHFLPGPYIAAKAVEEACYKARHAGTATIVVRRCQHVASLAAYLRIATDQGFVISLMASTPAQRSVAPHGGKAAVFSPNPFAIGVPTREQPMLLDISFSMTAAGKIKQAYERGQQLPWPAIIKADGKLSSDPADYVEQKDAAILPLGGADLGYKGYGLCLMSEIWTMALANYGRVQGRSDGESNTLCVQILDPAAFGESETFYDVTEELLDRARRCPPIDPQNPVRIPGQRSLERREQQLASGVELDDSILTLLAQCAEEFNVQLPGPL</sequence>
<evidence type="ECO:0000256" key="2">
    <source>
        <dbReference type="ARBA" id="ARBA00023002"/>
    </source>
</evidence>
<dbReference type="SUPFAM" id="SSF89733">
    <property type="entry name" value="L-sulfolactate dehydrogenase-like"/>
    <property type="match status" value="1"/>
</dbReference>
<dbReference type="Proteomes" id="UP000288293">
    <property type="component" value="Unassembled WGS sequence"/>
</dbReference>
<keyword evidence="2" id="KW-0560">Oxidoreductase</keyword>
<dbReference type="EMBL" id="PIPL01000002">
    <property type="protein sequence ID" value="RUO24549.1"/>
    <property type="molecule type" value="Genomic_DNA"/>
</dbReference>
<dbReference type="OrthoDB" id="9769447at2"/>
<name>A0A432W505_9GAMM</name>
<protein>
    <submittedName>
        <fullName evidence="3">Lactate dehydrogenase</fullName>
    </submittedName>
</protein>
<evidence type="ECO:0000256" key="1">
    <source>
        <dbReference type="ARBA" id="ARBA00006056"/>
    </source>
</evidence>
<comment type="similarity">
    <text evidence="1">Belongs to the LDH2/MDH2 oxidoreductase family.</text>
</comment>
<gene>
    <name evidence="3" type="ORF">CWE09_11635</name>
</gene>
<dbReference type="InterPro" id="IPR043144">
    <property type="entry name" value="Mal/L-sulf/L-lact_DH-like_ah"/>
</dbReference>
<dbReference type="Gene3D" id="1.10.1530.10">
    <property type="match status" value="1"/>
</dbReference>